<evidence type="ECO:0000313" key="2">
    <source>
        <dbReference type="Proteomes" id="UP000199060"/>
    </source>
</evidence>
<accession>A0A1G6YGR2</accession>
<evidence type="ECO:0000313" key="1">
    <source>
        <dbReference type="EMBL" id="SDD88897.1"/>
    </source>
</evidence>
<sequence>MMLCLASFQVDASILRYYCTETWSNINRTYYKSYHCYGPETTGDCEADCMIGEGCSRNCCVDEDEAAPGF</sequence>
<proteinExistence type="predicted"/>
<organism evidence="1 2">
    <name type="scientific">Algoriphagus faecimaris</name>
    <dbReference type="NCBI Taxonomy" id="686796"/>
    <lineage>
        <taxon>Bacteria</taxon>
        <taxon>Pseudomonadati</taxon>
        <taxon>Bacteroidota</taxon>
        <taxon>Cytophagia</taxon>
        <taxon>Cytophagales</taxon>
        <taxon>Cyclobacteriaceae</taxon>
        <taxon>Algoriphagus</taxon>
    </lineage>
</organism>
<reference evidence="2" key="1">
    <citation type="submission" date="2016-10" db="EMBL/GenBank/DDBJ databases">
        <authorList>
            <person name="Varghese N."/>
            <person name="Submissions S."/>
        </authorList>
    </citation>
    <scope>NUCLEOTIDE SEQUENCE [LARGE SCALE GENOMIC DNA]</scope>
    <source>
        <strain evidence="2">DSM 23095</strain>
    </source>
</reference>
<dbReference type="AlphaFoldDB" id="A0A1G6YGR2"/>
<gene>
    <name evidence="1" type="ORF">SAMN04488104_11061</name>
</gene>
<dbReference type="EMBL" id="FNAC01000106">
    <property type="protein sequence ID" value="SDD88897.1"/>
    <property type="molecule type" value="Genomic_DNA"/>
</dbReference>
<keyword evidence="2" id="KW-1185">Reference proteome</keyword>
<protein>
    <submittedName>
        <fullName evidence="1">Uncharacterized protein</fullName>
    </submittedName>
</protein>
<dbReference type="Proteomes" id="UP000199060">
    <property type="component" value="Unassembled WGS sequence"/>
</dbReference>
<name>A0A1G6YGR2_9BACT</name>